<dbReference type="VEuPathDB" id="FungiDB:RhiirFUN_022808"/>
<accession>A0A2I1HCK3</accession>
<gene>
    <name evidence="2" type="ORF">RhiirA4_448773</name>
</gene>
<sequence length="704" mass="80833">MTIKEIAHLCLNIKFLALDGCENISKKAIDQLNPNIHIDFDEDYCSDLESSNVSSSKPFKVLSTGSFDALRRKDGYYLDKTHFIPKLEALGADAILSLRPRRFGKTLFLSTLSSYYDVKNRGRFNQLFQDLYIGKNPTPLASKFLVLKLNFAGLRTNQTYDIFQADFYESLNTDISKFMYRYKQELGSHFQVIDKNKSALTNFKELLDMVELSGNKLYVFIDEYDASMNEALKNEALLKALTIHHKNEGDSTESKLGLIESSYKQFFSRLKTACDEDIASVFLTGVTPIVMAEFTSGFNISKDLALNEQFWDLYGLKKCEIEFLLDKALGKNLSCSCIIKEAVSWLKEENDGYFFSRNQSEGIFNTARVLYYISELMEKKENLDRCNPSAICNTLLNLPPDPHTLPSQTTLDLIVNNPLGKSILTEALNRRPLNSPKGIEQRFRLTNIRELATDRTPLLSFMFYTGAITYQPNPTSTSLQHNFQIPNRVAEKEFITEALKIYDWKMEDLTPVRNCLQILEAEYNIEPLCRFIEETLLKPLKDNSVKHSNEETLKQTFMDTLILTLHADIEPEFQVYSQSSNFGGKAIDLVKTSTGKMIAIEFDNIKMENVKLDGARDSWQEATEVSRSLLEKSEDEILSLEIRDRYRPNQKTVREALESKIKKKNDEYLDPLKKQHDAELSCMFIVLRVGLHRLISRRVYCVDE</sequence>
<dbReference type="Pfam" id="PF09820">
    <property type="entry name" value="AAA-ATPase_like"/>
    <property type="match status" value="1"/>
</dbReference>
<name>A0A2I1HCK3_9GLOM</name>
<evidence type="ECO:0000313" key="2">
    <source>
        <dbReference type="EMBL" id="PKY56607.1"/>
    </source>
</evidence>
<protein>
    <submittedName>
        <fullName evidence="2">DUF1703-domain-containing protein</fullName>
    </submittedName>
</protein>
<reference evidence="2 3" key="1">
    <citation type="submission" date="2015-10" db="EMBL/GenBank/DDBJ databases">
        <title>Genome analyses suggest a sexual origin of heterokaryosis in a supposedly ancient asexual fungus.</title>
        <authorList>
            <person name="Ropars J."/>
            <person name="Sedzielewska K."/>
            <person name="Noel J."/>
            <person name="Charron P."/>
            <person name="Farinelli L."/>
            <person name="Marton T."/>
            <person name="Kruger M."/>
            <person name="Pelin A."/>
            <person name="Brachmann A."/>
            <person name="Corradi N."/>
        </authorList>
    </citation>
    <scope>NUCLEOTIDE SEQUENCE [LARGE SCALE GENOMIC DNA]</scope>
    <source>
        <strain evidence="2 3">A4</strain>
    </source>
</reference>
<feature type="domain" description="AAA-ATPase-like" evidence="1">
    <location>
        <begin position="65"/>
        <end position="293"/>
    </location>
</feature>
<dbReference type="Proteomes" id="UP000234323">
    <property type="component" value="Unassembled WGS sequence"/>
</dbReference>
<comment type="caution">
    <text evidence="2">The sequence shown here is derived from an EMBL/GenBank/DDBJ whole genome shotgun (WGS) entry which is preliminary data.</text>
</comment>
<dbReference type="PANTHER" id="PTHR34825:SF2">
    <property type="entry name" value="AAA-ATPASE-LIKE DOMAIN-CONTAINING PROTEIN"/>
    <property type="match status" value="1"/>
</dbReference>
<evidence type="ECO:0000313" key="3">
    <source>
        <dbReference type="Proteomes" id="UP000234323"/>
    </source>
</evidence>
<keyword evidence="3" id="KW-1185">Reference proteome</keyword>
<dbReference type="VEuPathDB" id="FungiDB:RhiirA1_467622"/>
<dbReference type="AlphaFoldDB" id="A0A2I1HCK3"/>
<dbReference type="VEuPathDB" id="FungiDB:FUN_017483"/>
<dbReference type="InterPro" id="IPR018631">
    <property type="entry name" value="AAA-ATPase-like_dom"/>
</dbReference>
<dbReference type="VEuPathDB" id="FungiDB:RhiirA1_489444"/>
<proteinExistence type="predicted"/>
<dbReference type="PANTHER" id="PTHR34825">
    <property type="entry name" value="CONSERVED PROTEIN, WITH A WEAK D-GALACTARATE DEHYDRATASE/ALTRONATE HYDROLASE DOMAIN"/>
    <property type="match status" value="1"/>
</dbReference>
<dbReference type="EMBL" id="LLXI01002243">
    <property type="protein sequence ID" value="PKY56607.1"/>
    <property type="molecule type" value="Genomic_DNA"/>
</dbReference>
<evidence type="ECO:0000259" key="1">
    <source>
        <dbReference type="Pfam" id="PF09820"/>
    </source>
</evidence>
<organism evidence="2 3">
    <name type="scientific">Rhizophagus irregularis</name>
    <dbReference type="NCBI Taxonomy" id="588596"/>
    <lineage>
        <taxon>Eukaryota</taxon>
        <taxon>Fungi</taxon>
        <taxon>Fungi incertae sedis</taxon>
        <taxon>Mucoromycota</taxon>
        <taxon>Glomeromycotina</taxon>
        <taxon>Glomeromycetes</taxon>
        <taxon>Glomerales</taxon>
        <taxon>Glomeraceae</taxon>
        <taxon>Rhizophagus</taxon>
    </lineage>
</organism>